<accession>A0A2H0YY32</accession>
<dbReference type="EMBL" id="PEXU01000030">
    <property type="protein sequence ID" value="PIS42653.1"/>
    <property type="molecule type" value="Genomic_DNA"/>
</dbReference>
<sequence>MLPKRVFLDQLPSGQIPTLMVNFQENRRELVDTLAITMVAVYLAQLHRNWGIMWGAGIQKALDFIRSRVYEHEIEGFKLWHFNGFYAPDWEDTSFAVFLLMKNGLLKIAQLESLRALLLNNTTQQGTGIWVKDPYSSDNAQNNHWDPTSGLNILRLHYLLESDKLKRRRVEAFIQQNLTLERFWGATLYYTPPVAAFFARRLAEDFPVSTDAIAPALLSFHQAVVKAISRGYLDATPFEKTLVGLPTGENDDGLIFHHGRRTVIWYGSPTLHTLARIVLE</sequence>
<dbReference type="AlphaFoldDB" id="A0A2H0YY32"/>
<reference evidence="1 2" key="1">
    <citation type="submission" date="2017-09" db="EMBL/GenBank/DDBJ databases">
        <title>Depth-based differentiation of microbial function through sediment-hosted aquifers and enrichment of novel symbionts in the deep terrestrial subsurface.</title>
        <authorList>
            <person name="Probst A.J."/>
            <person name="Ladd B."/>
            <person name="Jarett J.K."/>
            <person name="Geller-Mcgrath D.E."/>
            <person name="Sieber C.M."/>
            <person name="Emerson J.B."/>
            <person name="Anantharaman K."/>
            <person name="Thomas B.C."/>
            <person name="Malmstrom R."/>
            <person name="Stieglmeier M."/>
            <person name="Klingl A."/>
            <person name="Woyke T."/>
            <person name="Ryan C.M."/>
            <person name="Banfield J.F."/>
        </authorList>
    </citation>
    <scope>NUCLEOTIDE SEQUENCE [LARGE SCALE GENOMIC DNA]</scope>
    <source>
        <strain evidence="1">CG08_land_8_20_14_0_20_40_16</strain>
    </source>
</reference>
<evidence type="ECO:0000313" key="2">
    <source>
        <dbReference type="Proteomes" id="UP000231542"/>
    </source>
</evidence>
<comment type="caution">
    <text evidence="1">The sequence shown here is derived from an EMBL/GenBank/DDBJ whole genome shotgun (WGS) entry which is preliminary data.</text>
</comment>
<dbReference type="Proteomes" id="UP000231542">
    <property type="component" value="Unassembled WGS sequence"/>
</dbReference>
<gene>
    <name evidence="1" type="ORF">COT24_02550</name>
</gene>
<proteinExistence type="predicted"/>
<protein>
    <submittedName>
        <fullName evidence="1">Uncharacterized protein</fullName>
    </submittedName>
</protein>
<organism evidence="1 2">
    <name type="scientific">Candidatus Kerfeldbacteria bacterium CG08_land_8_20_14_0_20_40_16</name>
    <dbReference type="NCBI Taxonomy" id="2014244"/>
    <lineage>
        <taxon>Bacteria</taxon>
        <taxon>Candidatus Kerfeldiibacteriota</taxon>
    </lineage>
</organism>
<evidence type="ECO:0000313" key="1">
    <source>
        <dbReference type="EMBL" id="PIS42653.1"/>
    </source>
</evidence>
<name>A0A2H0YY32_9BACT</name>